<name>A0AAP0L4W8_9MAGN</name>
<dbReference type="GO" id="GO:0009696">
    <property type="term" value="P:salicylic acid metabolic process"/>
    <property type="evidence" value="ECO:0007669"/>
    <property type="project" value="TreeGrafter"/>
</dbReference>
<evidence type="ECO:0000256" key="1">
    <source>
        <dbReference type="ARBA" id="ARBA00022801"/>
    </source>
</evidence>
<keyword evidence="4" id="KW-1185">Reference proteome</keyword>
<accession>A0AAP0L4W8</accession>
<dbReference type="GO" id="GO:0009694">
    <property type="term" value="P:jasmonic acid metabolic process"/>
    <property type="evidence" value="ECO:0007669"/>
    <property type="project" value="TreeGrafter"/>
</dbReference>
<dbReference type="Pfam" id="PF12697">
    <property type="entry name" value="Abhydrolase_6"/>
    <property type="match status" value="1"/>
</dbReference>
<dbReference type="Gene3D" id="3.40.50.1820">
    <property type="entry name" value="alpha/beta hydrolase"/>
    <property type="match status" value="1"/>
</dbReference>
<comment type="caution">
    <text evidence="3">The sequence shown here is derived from an EMBL/GenBank/DDBJ whole genome shotgun (WGS) entry which is preliminary data.</text>
</comment>
<dbReference type="GO" id="GO:0080031">
    <property type="term" value="F:methyl salicylate esterase activity"/>
    <property type="evidence" value="ECO:0007669"/>
    <property type="project" value="TreeGrafter"/>
</dbReference>
<reference evidence="3 4" key="1">
    <citation type="submission" date="2024-01" db="EMBL/GenBank/DDBJ databases">
        <title>Genome assemblies of Stephania.</title>
        <authorList>
            <person name="Yang L."/>
        </authorList>
    </citation>
    <scope>NUCLEOTIDE SEQUENCE [LARGE SCALE GENOMIC DNA]</scope>
    <source>
        <strain evidence="3">YNDBR</strain>
        <tissue evidence="3">Leaf</tissue>
    </source>
</reference>
<dbReference type="PANTHER" id="PTHR10992:SF1083">
    <property type="entry name" value="METHYLESTERASE 1"/>
    <property type="match status" value="1"/>
</dbReference>
<feature type="domain" description="AB hydrolase-1" evidence="2">
    <location>
        <begin position="12"/>
        <end position="255"/>
    </location>
</feature>
<keyword evidence="1" id="KW-0378">Hydrolase</keyword>
<dbReference type="FunFam" id="3.40.50.1820:FF:000051">
    <property type="entry name" value="(S)-hydroxynitrile lyase"/>
    <property type="match status" value="1"/>
</dbReference>
<sequence>MYRIMKESRKRFVLVHGVCHGAWCWYKVKPVLERAGHQVTALDLAASGVNSKNLADVHTLSEYSEPLIKFLESLGEEEKVILVGHSLGGMNVAFAAEKFPEKIFAVVFVSALLPDTSHQPSYVMEKLFEELPPDAFMDSEITYEVGGKLSSTIFIGPKCLASKLYQHSPIEDLALATTLTRVGPLLGNDLSNIGNKFSEERYGSVARFYVVCKDDNIVSEKFQLWMTQNYAVREVIELQGADHMAMFSAPQDLCAALLRVARSTPG</sequence>
<dbReference type="InterPro" id="IPR029058">
    <property type="entry name" value="AB_hydrolase_fold"/>
</dbReference>
<proteinExistence type="predicted"/>
<dbReference type="AlphaFoldDB" id="A0AAP0L4W8"/>
<dbReference type="InterPro" id="IPR000073">
    <property type="entry name" value="AB_hydrolase_1"/>
</dbReference>
<organism evidence="3 4">
    <name type="scientific">Stephania yunnanensis</name>
    <dbReference type="NCBI Taxonomy" id="152371"/>
    <lineage>
        <taxon>Eukaryota</taxon>
        <taxon>Viridiplantae</taxon>
        <taxon>Streptophyta</taxon>
        <taxon>Embryophyta</taxon>
        <taxon>Tracheophyta</taxon>
        <taxon>Spermatophyta</taxon>
        <taxon>Magnoliopsida</taxon>
        <taxon>Ranunculales</taxon>
        <taxon>Menispermaceae</taxon>
        <taxon>Menispermoideae</taxon>
        <taxon>Cissampelideae</taxon>
        <taxon>Stephania</taxon>
    </lineage>
</organism>
<gene>
    <name evidence="3" type="ORF">Syun_005258</name>
</gene>
<evidence type="ECO:0000313" key="4">
    <source>
        <dbReference type="Proteomes" id="UP001420932"/>
    </source>
</evidence>
<protein>
    <recommendedName>
        <fullName evidence="2">AB hydrolase-1 domain-containing protein</fullName>
    </recommendedName>
</protein>
<dbReference type="GO" id="GO:0080030">
    <property type="term" value="F:methyl indole-3-acetate esterase activity"/>
    <property type="evidence" value="ECO:0007669"/>
    <property type="project" value="TreeGrafter"/>
</dbReference>
<dbReference type="SUPFAM" id="SSF53474">
    <property type="entry name" value="alpha/beta-Hydrolases"/>
    <property type="match status" value="1"/>
</dbReference>
<dbReference type="InterPro" id="IPR045889">
    <property type="entry name" value="MES/HNL"/>
</dbReference>
<evidence type="ECO:0000259" key="2">
    <source>
        <dbReference type="Pfam" id="PF12697"/>
    </source>
</evidence>
<dbReference type="Proteomes" id="UP001420932">
    <property type="component" value="Unassembled WGS sequence"/>
</dbReference>
<dbReference type="PANTHER" id="PTHR10992">
    <property type="entry name" value="METHYLESTERASE FAMILY MEMBER"/>
    <property type="match status" value="1"/>
</dbReference>
<evidence type="ECO:0000313" key="3">
    <source>
        <dbReference type="EMBL" id="KAK9164356.1"/>
    </source>
</evidence>
<dbReference type="EMBL" id="JBBNAF010000002">
    <property type="protein sequence ID" value="KAK9164356.1"/>
    <property type="molecule type" value="Genomic_DNA"/>
</dbReference>
<dbReference type="GO" id="GO:0080032">
    <property type="term" value="F:methyl jasmonate esterase activity"/>
    <property type="evidence" value="ECO:0007669"/>
    <property type="project" value="TreeGrafter"/>
</dbReference>